<name>A0A5J5EDU2_9PEZI</name>
<evidence type="ECO:0000313" key="1">
    <source>
        <dbReference type="EMBL" id="KAA8893149.1"/>
    </source>
</evidence>
<dbReference type="Proteomes" id="UP000326924">
    <property type="component" value="Unassembled WGS sequence"/>
</dbReference>
<protein>
    <submittedName>
        <fullName evidence="1">Uncharacterized protein</fullName>
    </submittedName>
</protein>
<reference evidence="1 2" key="1">
    <citation type="submission" date="2019-09" db="EMBL/GenBank/DDBJ databases">
        <title>Draft genome of the ectomycorrhizal ascomycete Sphaerosporella brunnea.</title>
        <authorList>
            <consortium name="DOE Joint Genome Institute"/>
            <person name="Benucci G.M."/>
            <person name="Marozzi G."/>
            <person name="Antonielli L."/>
            <person name="Sanchez S."/>
            <person name="Marco P."/>
            <person name="Wang X."/>
            <person name="Falini L.B."/>
            <person name="Barry K."/>
            <person name="Haridas S."/>
            <person name="Lipzen A."/>
            <person name="Labutti K."/>
            <person name="Grigoriev I.V."/>
            <person name="Murat C."/>
            <person name="Martin F."/>
            <person name="Albertini E."/>
            <person name="Donnini D."/>
            <person name="Bonito G."/>
        </authorList>
    </citation>
    <scope>NUCLEOTIDE SEQUENCE [LARGE SCALE GENOMIC DNA]</scope>
    <source>
        <strain evidence="1 2">Sb_GMNB300</strain>
    </source>
</reference>
<sequence>MWKEIKQQRKQDLTHIQSRLPDFLTLHLVRIDPLQRQKYEGKLVSFNGSTPSTSEHPVVHSQLADHHIIHGSSTELNPIEIHAVVDVNSFPPSLYEKMDRCTHRLSFLDFNSSEWVDSTWLLALSFYGVMDTTTERSTEVIQMVQSQLQVRTASNRTAKIQLGKSVSISQAQPNQRGYIDATRNIPARRHKDPGEGLAIPLNEHTPTVRSLWAYALNSL</sequence>
<proteinExistence type="predicted"/>
<organism evidence="1 2">
    <name type="scientific">Sphaerosporella brunnea</name>
    <dbReference type="NCBI Taxonomy" id="1250544"/>
    <lineage>
        <taxon>Eukaryota</taxon>
        <taxon>Fungi</taxon>
        <taxon>Dikarya</taxon>
        <taxon>Ascomycota</taxon>
        <taxon>Pezizomycotina</taxon>
        <taxon>Pezizomycetes</taxon>
        <taxon>Pezizales</taxon>
        <taxon>Pyronemataceae</taxon>
        <taxon>Sphaerosporella</taxon>
    </lineage>
</organism>
<keyword evidence="2" id="KW-1185">Reference proteome</keyword>
<evidence type="ECO:0000313" key="2">
    <source>
        <dbReference type="Proteomes" id="UP000326924"/>
    </source>
</evidence>
<dbReference type="InParanoid" id="A0A5J5EDU2"/>
<accession>A0A5J5EDU2</accession>
<comment type="caution">
    <text evidence="1">The sequence shown here is derived from an EMBL/GenBank/DDBJ whole genome shotgun (WGS) entry which is preliminary data.</text>
</comment>
<gene>
    <name evidence="1" type="ORF">FN846DRAFT_896222</name>
</gene>
<dbReference type="AlphaFoldDB" id="A0A5J5EDU2"/>
<dbReference type="EMBL" id="VXIS01000490">
    <property type="protein sequence ID" value="KAA8893149.1"/>
    <property type="molecule type" value="Genomic_DNA"/>
</dbReference>